<dbReference type="PROSITE" id="PS50089">
    <property type="entry name" value="ZF_RING_2"/>
    <property type="match status" value="1"/>
</dbReference>
<dbReference type="InterPro" id="IPR051031">
    <property type="entry name" value="RING-box_E3_Ubiquitin_Ligase"/>
</dbReference>
<keyword evidence="5" id="KW-0963">Cytoplasm</keyword>
<organism evidence="14 15">
    <name type="scientific">Trichuris muris</name>
    <name type="common">Mouse whipworm</name>
    <dbReference type="NCBI Taxonomy" id="70415"/>
    <lineage>
        <taxon>Eukaryota</taxon>
        <taxon>Metazoa</taxon>
        <taxon>Ecdysozoa</taxon>
        <taxon>Nematoda</taxon>
        <taxon>Enoplea</taxon>
        <taxon>Dorylaimia</taxon>
        <taxon>Trichinellida</taxon>
        <taxon>Trichuridae</taxon>
        <taxon>Trichuris</taxon>
    </lineage>
</organism>
<evidence type="ECO:0000256" key="4">
    <source>
        <dbReference type="ARBA" id="ARBA00009273"/>
    </source>
</evidence>
<evidence type="ECO:0000256" key="5">
    <source>
        <dbReference type="ARBA" id="ARBA00022490"/>
    </source>
</evidence>
<dbReference type="GO" id="GO:0005634">
    <property type="term" value="C:nucleus"/>
    <property type="evidence" value="ECO:0007669"/>
    <property type="project" value="UniProtKB-SubCell"/>
</dbReference>
<comment type="subcellular location">
    <subcellularLocation>
        <location evidence="2">Cytoplasm</location>
    </subcellularLocation>
    <subcellularLocation>
        <location evidence="1">Nucleus</location>
    </subcellularLocation>
</comment>
<evidence type="ECO:0000256" key="2">
    <source>
        <dbReference type="ARBA" id="ARBA00004496"/>
    </source>
</evidence>
<dbReference type="WBParaSite" id="TMUE_2000010283.1">
    <property type="protein sequence ID" value="TMUE_2000010283.1"/>
    <property type="gene ID" value="WBGene00291988"/>
</dbReference>
<keyword evidence="14" id="KW-1185">Reference proteome</keyword>
<keyword evidence="10" id="KW-0539">Nucleus</keyword>
<accession>A0A5S6QT26</accession>
<feature type="region of interest" description="Disordered" evidence="12">
    <location>
        <begin position="1"/>
        <end position="40"/>
    </location>
</feature>
<keyword evidence="9" id="KW-0862">Zinc</keyword>
<dbReference type="SUPFAM" id="SSF57850">
    <property type="entry name" value="RING/U-box"/>
    <property type="match status" value="1"/>
</dbReference>
<evidence type="ECO:0000256" key="9">
    <source>
        <dbReference type="ARBA" id="ARBA00022833"/>
    </source>
</evidence>
<evidence type="ECO:0000256" key="3">
    <source>
        <dbReference type="ARBA" id="ARBA00004906"/>
    </source>
</evidence>
<keyword evidence="8" id="KW-0833">Ubl conjugation pathway</keyword>
<evidence type="ECO:0000256" key="10">
    <source>
        <dbReference type="ARBA" id="ARBA00023242"/>
    </source>
</evidence>
<reference evidence="15" key="1">
    <citation type="submission" date="2019-12" db="UniProtKB">
        <authorList>
            <consortium name="WormBaseParasite"/>
        </authorList>
    </citation>
    <scope>IDENTIFICATION</scope>
</reference>
<evidence type="ECO:0000256" key="6">
    <source>
        <dbReference type="ARBA" id="ARBA00022723"/>
    </source>
</evidence>
<dbReference type="STRING" id="70415.A0A5S6QT26"/>
<name>A0A5S6QT26_TRIMR</name>
<comment type="similarity">
    <text evidence="4">Belongs to the RING-box family.</text>
</comment>
<evidence type="ECO:0000259" key="13">
    <source>
        <dbReference type="PROSITE" id="PS50089"/>
    </source>
</evidence>
<proteinExistence type="inferred from homology"/>
<dbReference type="GO" id="GO:0008270">
    <property type="term" value="F:zinc ion binding"/>
    <property type="evidence" value="ECO:0007669"/>
    <property type="project" value="UniProtKB-KW"/>
</dbReference>
<comment type="pathway">
    <text evidence="3">Protein modification; protein ubiquitination.</text>
</comment>
<dbReference type="InterPro" id="IPR001841">
    <property type="entry name" value="Znf_RING"/>
</dbReference>
<sequence>MASVNSNDAESPLRTAEEDIVGEQESKNDGKDGQLFRNDPSRPRFEITKIYGVGVWSYDVRNDWCAICHGTINDLCLTCQIGELNDDGMTNCPPLQGACNHTFHHHCISRWLQTQHVCPLDNMPWKNRDSMED</sequence>
<evidence type="ECO:0000256" key="7">
    <source>
        <dbReference type="ARBA" id="ARBA00022771"/>
    </source>
</evidence>
<keyword evidence="7 11" id="KW-0863">Zinc-finger</keyword>
<evidence type="ECO:0000256" key="12">
    <source>
        <dbReference type="SAM" id="MobiDB-lite"/>
    </source>
</evidence>
<feature type="domain" description="RING-type" evidence="13">
    <location>
        <begin position="65"/>
        <end position="122"/>
    </location>
</feature>
<evidence type="ECO:0000313" key="15">
    <source>
        <dbReference type="WBParaSite" id="TMUE_2000010283.1"/>
    </source>
</evidence>
<evidence type="ECO:0000256" key="8">
    <source>
        <dbReference type="ARBA" id="ARBA00022786"/>
    </source>
</evidence>
<dbReference type="Gene3D" id="3.30.40.10">
    <property type="entry name" value="Zinc/RING finger domain, C3HC4 (zinc finger)"/>
    <property type="match status" value="1"/>
</dbReference>
<dbReference type="GO" id="GO:0005737">
    <property type="term" value="C:cytoplasm"/>
    <property type="evidence" value="ECO:0007669"/>
    <property type="project" value="UniProtKB-SubCell"/>
</dbReference>
<evidence type="ECO:0000256" key="11">
    <source>
        <dbReference type="PROSITE-ProRule" id="PRU00175"/>
    </source>
</evidence>
<protein>
    <submittedName>
        <fullName evidence="15">RING-type domain-containing protein</fullName>
    </submittedName>
</protein>
<keyword evidence="6" id="KW-0479">Metal-binding</keyword>
<evidence type="ECO:0000256" key="1">
    <source>
        <dbReference type="ARBA" id="ARBA00004123"/>
    </source>
</evidence>
<feature type="compositionally biased region" description="Basic and acidic residues" evidence="12">
    <location>
        <begin position="24"/>
        <end position="40"/>
    </location>
</feature>
<dbReference type="AlphaFoldDB" id="A0A5S6QT26"/>
<dbReference type="InterPro" id="IPR013083">
    <property type="entry name" value="Znf_RING/FYVE/PHD"/>
</dbReference>
<dbReference type="InterPro" id="IPR024766">
    <property type="entry name" value="Znf_RING_H2"/>
</dbReference>
<dbReference type="Proteomes" id="UP000046395">
    <property type="component" value="Unassembled WGS sequence"/>
</dbReference>
<dbReference type="Pfam" id="PF12678">
    <property type="entry name" value="zf-rbx1"/>
    <property type="match status" value="1"/>
</dbReference>
<dbReference type="PANTHER" id="PTHR11210">
    <property type="entry name" value="RING BOX"/>
    <property type="match status" value="1"/>
</dbReference>
<dbReference type="GO" id="GO:0031461">
    <property type="term" value="C:cullin-RING ubiquitin ligase complex"/>
    <property type="evidence" value="ECO:0007669"/>
    <property type="project" value="UniProtKB-ARBA"/>
</dbReference>
<evidence type="ECO:0000313" key="14">
    <source>
        <dbReference type="Proteomes" id="UP000046395"/>
    </source>
</evidence>